<dbReference type="AlphaFoldDB" id="A0A919RVU7"/>
<dbReference type="EMBL" id="BOPZ01000001">
    <property type="protein sequence ID" value="GIM27432.1"/>
    <property type="molecule type" value="Genomic_DNA"/>
</dbReference>
<comment type="caution">
    <text evidence="1">The sequence shown here is derived from an EMBL/GenBank/DDBJ whole genome shotgun (WGS) entry which is preliminary data.</text>
</comment>
<gene>
    <name evidence="1" type="ORF">CPJCM30710_00980</name>
</gene>
<dbReference type="RefSeq" id="WP_246503418.1">
    <property type="nucleotide sequence ID" value="NZ_BOPZ01000001.1"/>
</dbReference>
<evidence type="ECO:0000313" key="1">
    <source>
        <dbReference type="EMBL" id="GIM27432.1"/>
    </source>
</evidence>
<protein>
    <submittedName>
        <fullName evidence="1">Uncharacterized protein</fullName>
    </submittedName>
</protein>
<accession>A0A919RVU7</accession>
<dbReference type="Proteomes" id="UP000679179">
    <property type="component" value="Unassembled WGS sequence"/>
</dbReference>
<evidence type="ECO:0000313" key="2">
    <source>
        <dbReference type="Proteomes" id="UP000679179"/>
    </source>
</evidence>
<name>A0A919RVU7_9CLOT</name>
<reference evidence="1" key="1">
    <citation type="submission" date="2021-03" db="EMBL/GenBank/DDBJ databases">
        <title>Taxonomic study of Clostridium polyendosporum from meadow-gley soil under rice.</title>
        <authorList>
            <person name="Kobayashi H."/>
            <person name="Tanizawa Y."/>
            <person name="Yagura M."/>
        </authorList>
    </citation>
    <scope>NUCLEOTIDE SEQUENCE</scope>
    <source>
        <strain evidence="1">JCM 30710</strain>
    </source>
</reference>
<sequence length="104" mass="12390">MEGEPLPSYIKKRGLTQKLAKNIIDLVEEFKRLGFTKIDIMAKHIFVDNQQNIMVIDPRKTYTTNYPYPTRIVRTLKKLNLFDDFLKILSNYKPHLISFWTKKD</sequence>
<keyword evidence="2" id="KW-1185">Reference proteome</keyword>
<proteinExistence type="predicted"/>
<organism evidence="1 2">
    <name type="scientific">Clostridium polyendosporum</name>
    <dbReference type="NCBI Taxonomy" id="69208"/>
    <lineage>
        <taxon>Bacteria</taxon>
        <taxon>Bacillati</taxon>
        <taxon>Bacillota</taxon>
        <taxon>Clostridia</taxon>
        <taxon>Eubacteriales</taxon>
        <taxon>Clostridiaceae</taxon>
        <taxon>Clostridium</taxon>
    </lineage>
</organism>